<dbReference type="RefSeq" id="WP_258423764.1">
    <property type="nucleotide sequence ID" value="NZ_JANSUY010000011.1"/>
</dbReference>
<evidence type="ECO:0000313" key="6">
    <source>
        <dbReference type="EMBL" id="MCR9015900.1"/>
    </source>
</evidence>
<keyword evidence="4" id="KW-0472">Membrane</keyword>
<dbReference type="EC" id="2.4.-.-" evidence="6"/>
<evidence type="ECO:0000256" key="2">
    <source>
        <dbReference type="ARBA" id="ARBA00022676"/>
    </source>
</evidence>
<proteinExistence type="inferred from homology"/>
<reference evidence="6" key="1">
    <citation type="submission" date="2022-08" db="EMBL/GenBank/DDBJ databases">
        <authorList>
            <person name="Zhang D."/>
        </authorList>
    </citation>
    <scope>NUCLEOTIDE SEQUENCE</scope>
    <source>
        <strain evidence="6">XJ19-11</strain>
    </source>
</reference>
<comment type="caution">
    <text evidence="6">The sequence shown here is derived from an EMBL/GenBank/DDBJ whole genome shotgun (WGS) entry which is preliminary data.</text>
</comment>
<keyword evidence="4" id="KW-1133">Transmembrane helix</keyword>
<dbReference type="SUPFAM" id="SSF53448">
    <property type="entry name" value="Nucleotide-diphospho-sugar transferases"/>
    <property type="match status" value="1"/>
</dbReference>
<evidence type="ECO:0000259" key="5">
    <source>
        <dbReference type="Pfam" id="PF00535"/>
    </source>
</evidence>
<gene>
    <name evidence="6" type="ORF">NU887_12705</name>
</gene>
<dbReference type="PANTHER" id="PTHR43630">
    <property type="entry name" value="POLY-BETA-1,6-N-ACETYL-D-GLUCOSAMINE SYNTHASE"/>
    <property type="match status" value="1"/>
</dbReference>
<keyword evidence="7" id="KW-1185">Reference proteome</keyword>
<protein>
    <submittedName>
        <fullName evidence="6">Glycosyltransferase</fullName>
        <ecNumber evidence="6">2.4.-.-</ecNumber>
    </submittedName>
</protein>
<keyword evidence="4" id="KW-0812">Transmembrane</keyword>
<keyword evidence="2 6" id="KW-0328">Glycosyltransferase</keyword>
<accession>A0A9X2P8T7</accession>
<comment type="similarity">
    <text evidence="1">Belongs to the glycosyltransferase 2 family.</text>
</comment>
<feature type="domain" description="Glycosyltransferase 2-like" evidence="5">
    <location>
        <begin position="40"/>
        <end position="205"/>
    </location>
</feature>
<evidence type="ECO:0000313" key="7">
    <source>
        <dbReference type="Proteomes" id="UP001142175"/>
    </source>
</evidence>
<dbReference type="AlphaFoldDB" id="A0A9X2P8T7"/>
<keyword evidence="3 6" id="KW-0808">Transferase</keyword>
<feature type="transmembrane region" description="Helical" evidence="4">
    <location>
        <begin position="334"/>
        <end position="359"/>
    </location>
</feature>
<evidence type="ECO:0000256" key="3">
    <source>
        <dbReference type="ARBA" id="ARBA00022679"/>
    </source>
</evidence>
<dbReference type="InterPro" id="IPR001173">
    <property type="entry name" value="Glyco_trans_2-like"/>
</dbReference>
<dbReference type="Pfam" id="PF00535">
    <property type="entry name" value="Glycos_transf_2"/>
    <property type="match status" value="1"/>
</dbReference>
<evidence type="ECO:0000256" key="1">
    <source>
        <dbReference type="ARBA" id="ARBA00006739"/>
    </source>
</evidence>
<feature type="transmembrane region" description="Helical" evidence="4">
    <location>
        <begin position="290"/>
        <end position="313"/>
    </location>
</feature>
<name>A0A9X2P8T7_9BACT</name>
<sequence>MLTFYLLFVIVYGLLLLLLGKTWKQKPQIFPEYRESELVTILIPYRNEEQNIPALFGQLSGLSHRPLQVVFINDHSEDGGKKKLDEWIESLSEEQLDIISLESEGEGKKAALKTGIKKAFGSLVLTTDADCFLPKDWVEKMIRPFSDESIKMVAGPVLPKGDIGFFQNFQQIEWASILLVTQAGFYFQSPIMCSAANMAYRKSAFLEVEGYHGNEGLLSGDDEFLLKKMVHKFGPESVVYLQESLVYTQPQGSLKALFSQRIRWASKWNSHKSLSHALASVLPAAVQVAFLWSFSLLFMGNPGMLVFAAVWILKIYFETKSLGNVLRSFEIRPHWIWFLFTGIVHPVYVLVSALGALFVKFEWKGRYSSGKG</sequence>
<dbReference type="PANTHER" id="PTHR43630:SF1">
    <property type="entry name" value="POLY-BETA-1,6-N-ACETYL-D-GLUCOSAMINE SYNTHASE"/>
    <property type="match status" value="1"/>
</dbReference>
<evidence type="ECO:0000256" key="4">
    <source>
        <dbReference type="SAM" id="Phobius"/>
    </source>
</evidence>
<dbReference type="GO" id="GO:0016757">
    <property type="term" value="F:glycosyltransferase activity"/>
    <property type="evidence" value="ECO:0007669"/>
    <property type="project" value="UniProtKB-KW"/>
</dbReference>
<dbReference type="Proteomes" id="UP001142175">
    <property type="component" value="Unassembled WGS sequence"/>
</dbReference>
<dbReference type="EMBL" id="JANSUY010000011">
    <property type="protein sequence ID" value="MCR9015900.1"/>
    <property type="molecule type" value="Genomic_DNA"/>
</dbReference>
<organism evidence="6 7">
    <name type="scientific">Aquiflexum gelatinilyticum</name>
    <dbReference type="NCBI Taxonomy" id="2961943"/>
    <lineage>
        <taxon>Bacteria</taxon>
        <taxon>Pseudomonadati</taxon>
        <taxon>Bacteroidota</taxon>
        <taxon>Cytophagia</taxon>
        <taxon>Cytophagales</taxon>
        <taxon>Cyclobacteriaceae</taxon>
        <taxon>Aquiflexum</taxon>
    </lineage>
</organism>
<dbReference type="Gene3D" id="3.90.550.10">
    <property type="entry name" value="Spore Coat Polysaccharide Biosynthesis Protein SpsA, Chain A"/>
    <property type="match status" value="1"/>
</dbReference>
<dbReference type="InterPro" id="IPR029044">
    <property type="entry name" value="Nucleotide-diphossugar_trans"/>
</dbReference>